<proteinExistence type="predicted"/>
<gene>
    <name evidence="2" type="ORF">GPM918_LOCUS21083</name>
    <name evidence="3" type="ORF">SRO942_LOCUS21080</name>
</gene>
<dbReference type="InterPro" id="IPR027417">
    <property type="entry name" value="P-loop_NTPase"/>
</dbReference>
<dbReference type="EMBL" id="CAJOBC010006837">
    <property type="protein sequence ID" value="CAF3912599.1"/>
    <property type="molecule type" value="Genomic_DNA"/>
</dbReference>
<accession>A0A814SJ76</accession>
<dbReference type="Gene3D" id="3.40.50.300">
    <property type="entry name" value="P-loop containing nucleotide triphosphate hydrolases"/>
    <property type="match status" value="1"/>
</dbReference>
<evidence type="ECO:0000313" key="4">
    <source>
        <dbReference type="Proteomes" id="UP000663829"/>
    </source>
</evidence>
<sequence length="647" mass="75636">MLYKSTCLIPEQPNFAWVHIHQEEDRRLCAIPKSRPIGVPPLAGTEVDLEKSILNRIHNQQHLLDTIKKIRLKTVELNVRTMDVTEISTILVFVNDMIRISNLLNVNNDILKEKPLPRLEVPASVLGDDNSNVYTGDLIIVDTPGPNERGLSDQLKIMVANELQRSALIVIVLDYTSLNNENQEQLTHDISVIRHVKGHRENDDDLYALVNKIDQRTKKDLTKEQTMTYVTSQFGIRSNNVYEMSGKSALICRIFLSEYQTLRMNNKERFKYYVILRHYQFAVYRTMKLVARTCLLDASEHCAHATNILQQHVTLRLMGLKVNREKLLEALKHLSNELYELQNCRVKLKVNLNDWKAQLINEISSIFKNDTQACYQLVIDLFNSEAQLLDYALIYQTHITSMLKNHSFVDDKLKFKSKEEADKFTKTVIDAVRHISEVQMLKTSLEVNKHLEEARVNLETEIRNFTEDIQKRISERLSNTFSMKIKCPELNKKTSNYTSLLELVRERKDTVYYRPWYLLWIVKRTIEISTMEVSVPVMRQSAADMLKENFDRILQKAHSSINEELEQQFIQRFNYLGTFIRKYALDVQKSLNDKFRVEHNKGFEKQLTEASNELAAYLPLMRHCTNNVRKYFETPLLAVDEFELLEF</sequence>
<dbReference type="Proteomes" id="UP000663829">
    <property type="component" value="Unassembled WGS sequence"/>
</dbReference>
<reference evidence="2" key="1">
    <citation type="submission" date="2021-02" db="EMBL/GenBank/DDBJ databases">
        <authorList>
            <person name="Nowell W R."/>
        </authorList>
    </citation>
    <scope>NUCLEOTIDE SEQUENCE</scope>
</reference>
<evidence type="ECO:0000313" key="3">
    <source>
        <dbReference type="EMBL" id="CAF3912599.1"/>
    </source>
</evidence>
<feature type="coiled-coil region" evidence="1">
    <location>
        <begin position="441"/>
        <end position="468"/>
    </location>
</feature>
<evidence type="ECO:0000256" key="1">
    <source>
        <dbReference type="SAM" id="Coils"/>
    </source>
</evidence>
<keyword evidence="4" id="KW-1185">Reference proteome</keyword>
<feature type="coiled-coil region" evidence="1">
    <location>
        <begin position="317"/>
        <end position="344"/>
    </location>
</feature>
<dbReference type="SUPFAM" id="SSF52540">
    <property type="entry name" value="P-loop containing nucleoside triphosphate hydrolases"/>
    <property type="match status" value="1"/>
</dbReference>
<evidence type="ECO:0000313" key="2">
    <source>
        <dbReference type="EMBL" id="CAF1149048.1"/>
    </source>
</evidence>
<keyword evidence="1" id="KW-0175">Coiled coil</keyword>
<dbReference type="OrthoDB" id="9983858at2759"/>
<dbReference type="AlphaFoldDB" id="A0A814SJ76"/>
<dbReference type="Proteomes" id="UP000681722">
    <property type="component" value="Unassembled WGS sequence"/>
</dbReference>
<protein>
    <submittedName>
        <fullName evidence="2">Uncharacterized protein</fullName>
    </submittedName>
</protein>
<name>A0A814SJ76_9BILA</name>
<dbReference type="EMBL" id="CAJNOQ010006837">
    <property type="protein sequence ID" value="CAF1149048.1"/>
    <property type="molecule type" value="Genomic_DNA"/>
</dbReference>
<comment type="caution">
    <text evidence="2">The sequence shown here is derived from an EMBL/GenBank/DDBJ whole genome shotgun (WGS) entry which is preliminary data.</text>
</comment>
<organism evidence="2 4">
    <name type="scientific">Didymodactylos carnosus</name>
    <dbReference type="NCBI Taxonomy" id="1234261"/>
    <lineage>
        <taxon>Eukaryota</taxon>
        <taxon>Metazoa</taxon>
        <taxon>Spiralia</taxon>
        <taxon>Gnathifera</taxon>
        <taxon>Rotifera</taxon>
        <taxon>Eurotatoria</taxon>
        <taxon>Bdelloidea</taxon>
        <taxon>Philodinida</taxon>
        <taxon>Philodinidae</taxon>
        <taxon>Didymodactylos</taxon>
    </lineage>
</organism>